<evidence type="ECO:0000313" key="2">
    <source>
        <dbReference type="EMBL" id="VAW96499.1"/>
    </source>
</evidence>
<dbReference type="InterPro" id="IPR036249">
    <property type="entry name" value="Thioredoxin-like_sf"/>
</dbReference>
<dbReference type="EMBL" id="UOFR01000038">
    <property type="protein sequence ID" value="VAW96499.1"/>
    <property type="molecule type" value="Genomic_DNA"/>
</dbReference>
<organism evidence="2">
    <name type="scientific">hydrothermal vent metagenome</name>
    <dbReference type="NCBI Taxonomy" id="652676"/>
    <lineage>
        <taxon>unclassified sequences</taxon>
        <taxon>metagenomes</taxon>
        <taxon>ecological metagenomes</taxon>
    </lineage>
</organism>
<name>A0A3B1ADW8_9ZZZZ</name>
<sequence>MKWVIRTFFRTLRRIIGPIMLLIDKLTTPRGVKHPVEKQQRLNQTTQDFALYQFQTCPFCMKVRREIKRQSLNIELRDAQHNEHHRQQLLSGGGQIKVPCLQIKKTDGEHHWLYESTEVIQYLKTLTA</sequence>
<reference evidence="2" key="1">
    <citation type="submission" date="2018-06" db="EMBL/GenBank/DDBJ databases">
        <authorList>
            <person name="Zhirakovskaya E."/>
        </authorList>
    </citation>
    <scope>NUCLEOTIDE SEQUENCE</scope>
</reference>
<dbReference type="InterPro" id="IPR011767">
    <property type="entry name" value="GLR_AS"/>
</dbReference>
<dbReference type="InterPro" id="IPR004045">
    <property type="entry name" value="Glutathione_S-Trfase_N"/>
</dbReference>
<feature type="domain" description="GST N-terminal" evidence="1">
    <location>
        <begin position="51"/>
        <end position="125"/>
    </location>
</feature>
<protein>
    <submittedName>
        <fullName evidence="2">Glutaredoxin</fullName>
    </submittedName>
</protein>
<dbReference type="Pfam" id="PF13417">
    <property type="entry name" value="GST_N_3"/>
    <property type="match status" value="1"/>
</dbReference>
<dbReference type="SUPFAM" id="SSF52833">
    <property type="entry name" value="Thioredoxin-like"/>
    <property type="match status" value="1"/>
</dbReference>
<accession>A0A3B1ADW8</accession>
<dbReference type="Gene3D" id="3.40.30.10">
    <property type="entry name" value="Glutaredoxin"/>
    <property type="match status" value="1"/>
</dbReference>
<dbReference type="PROSITE" id="PS00195">
    <property type="entry name" value="GLUTAREDOXIN_1"/>
    <property type="match status" value="1"/>
</dbReference>
<dbReference type="PROSITE" id="PS51354">
    <property type="entry name" value="GLUTAREDOXIN_2"/>
    <property type="match status" value="1"/>
</dbReference>
<dbReference type="AlphaFoldDB" id="A0A3B1ADW8"/>
<gene>
    <name evidence="2" type="ORF">MNBD_GAMMA21-1034</name>
</gene>
<proteinExistence type="predicted"/>
<evidence type="ECO:0000259" key="1">
    <source>
        <dbReference type="Pfam" id="PF13417"/>
    </source>
</evidence>